<dbReference type="Proteomes" id="UP000030832">
    <property type="component" value="Unassembled WGS sequence"/>
</dbReference>
<organism evidence="1 2">
    <name type="scientific">Halalkalibacter okhensis</name>
    <dbReference type="NCBI Taxonomy" id="333138"/>
    <lineage>
        <taxon>Bacteria</taxon>
        <taxon>Bacillati</taxon>
        <taxon>Bacillota</taxon>
        <taxon>Bacilli</taxon>
        <taxon>Bacillales</taxon>
        <taxon>Bacillaceae</taxon>
        <taxon>Halalkalibacter</taxon>
    </lineage>
</organism>
<gene>
    <name evidence="1" type="ORF">LQ50_08045</name>
</gene>
<name>A0A0B0IDQ6_9BACI</name>
<comment type="caution">
    <text evidence="1">The sequence shown here is derived from an EMBL/GenBank/DDBJ whole genome shotgun (WGS) entry which is preliminary data.</text>
</comment>
<reference evidence="1 2" key="1">
    <citation type="submission" date="2014-09" db="EMBL/GenBank/DDBJ databases">
        <title>Genome sequencing and annotation of Bacillus Okhensis strain Kh10-101T.</title>
        <authorList>
            <person name="Prakash J.S."/>
        </authorList>
    </citation>
    <scope>NUCLEOTIDE SEQUENCE [LARGE SCALE GENOMIC DNA]</scope>
    <source>
        <strain evidence="2">Kh10-101T</strain>
    </source>
</reference>
<sequence length="199" mass="23620">MNKTVKDTMVTDWILIDSEDHPFFKVVKEENENHTIASINQLESIANVLYKAGHKNSYKYLFNDRIFVKEGVFTWSLSQEKFNKLEDNYDEISYSVYDFINYDELLSTIYEVIVNVLYDYSNFEDIEMHHDFLYISIKDVNDKIDGMSIDTFLLDELYNRNIELEKLNLGFYFPEGDAISLQIHDFTRIHKSMIEALKN</sequence>
<dbReference type="RefSeq" id="WP_034627744.1">
    <property type="nucleotide sequence ID" value="NZ_JRJU01000007.1"/>
</dbReference>
<dbReference type="EMBL" id="JRJU01000007">
    <property type="protein sequence ID" value="KHF40728.1"/>
    <property type="molecule type" value="Genomic_DNA"/>
</dbReference>
<accession>A0A0B0IDQ6</accession>
<evidence type="ECO:0000313" key="2">
    <source>
        <dbReference type="Proteomes" id="UP000030832"/>
    </source>
</evidence>
<evidence type="ECO:0000313" key="1">
    <source>
        <dbReference type="EMBL" id="KHF40728.1"/>
    </source>
</evidence>
<dbReference type="AlphaFoldDB" id="A0A0B0IDQ6"/>
<proteinExistence type="predicted"/>
<protein>
    <submittedName>
        <fullName evidence="1">Uncharacterized protein</fullName>
    </submittedName>
</protein>
<keyword evidence="2" id="KW-1185">Reference proteome</keyword>
<dbReference type="STRING" id="333138.LQ50_08045"/>